<evidence type="ECO:0000256" key="5">
    <source>
        <dbReference type="SAM" id="Phobius"/>
    </source>
</evidence>
<name>A0A1F7HF04_9BACT</name>
<evidence type="ECO:0000313" key="7">
    <source>
        <dbReference type="EMBL" id="OGK29839.1"/>
    </source>
</evidence>
<organism evidence="7 8">
    <name type="scientific">Candidatus Roizmanbacteria bacterium RIFCSPHIGHO2_12_FULL_33_9</name>
    <dbReference type="NCBI Taxonomy" id="1802045"/>
    <lineage>
        <taxon>Bacteria</taxon>
        <taxon>Candidatus Roizmaniibacteriota</taxon>
    </lineage>
</organism>
<feature type="transmembrane region" description="Helical" evidence="5">
    <location>
        <begin position="360"/>
        <end position="379"/>
    </location>
</feature>
<evidence type="ECO:0000256" key="3">
    <source>
        <dbReference type="ARBA" id="ARBA00022989"/>
    </source>
</evidence>
<feature type="domain" description="O-antigen ligase-related" evidence="6">
    <location>
        <begin position="214"/>
        <end position="341"/>
    </location>
</feature>
<proteinExistence type="predicted"/>
<evidence type="ECO:0000259" key="6">
    <source>
        <dbReference type="Pfam" id="PF04932"/>
    </source>
</evidence>
<reference evidence="7 8" key="1">
    <citation type="journal article" date="2016" name="Nat. Commun.">
        <title>Thousands of microbial genomes shed light on interconnected biogeochemical processes in an aquifer system.</title>
        <authorList>
            <person name="Anantharaman K."/>
            <person name="Brown C.T."/>
            <person name="Hug L.A."/>
            <person name="Sharon I."/>
            <person name="Castelle C.J."/>
            <person name="Probst A.J."/>
            <person name="Thomas B.C."/>
            <person name="Singh A."/>
            <person name="Wilkins M.J."/>
            <person name="Karaoz U."/>
            <person name="Brodie E.L."/>
            <person name="Williams K.H."/>
            <person name="Hubbard S.S."/>
            <person name="Banfield J.F."/>
        </authorList>
    </citation>
    <scope>NUCLEOTIDE SEQUENCE [LARGE SCALE GENOMIC DNA]</scope>
</reference>
<evidence type="ECO:0000256" key="2">
    <source>
        <dbReference type="ARBA" id="ARBA00022692"/>
    </source>
</evidence>
<dbReference type="AlphaFoldDB" id="A0A1F7HF04"/>
<feature type="transmembrane region" description="Helical" evidence="5">
    <location>
        <begin position="12"/>
        <end position="30"/>
    </location>
</feature>
<dbReference type="Pfam" id="PF04932">
    <property type="entry name" value="Wzy_C"/>
    <property type="match status" value="1"/>
</dbReference>
<dbReference type="InterPro" id="IPR007016">
    <property type="entry name" value="O-antigen_ligase-rel_domated"/>
</dbReference>
<protein>
    <recommendedName>
        <fullName evidence="6">O-antigen ligase-related domain-containing protein</fullName>
    </recommendedName>
</protein>
<feature type="transmembrane region" description="Helical" evidence="5">
    <location>
        <begin position="328"/>
        <end position="348"/>
    </location>
</feature>
<keyword evidence="2 5" id="KW-0812">Transmembrane</keyword>
<comment type="caution">
    <text evidence="7">The sequence shown here is derived from an EMBL/GenBank/DDBJ whole genome shotgun (WGS) entry which is preliminary data.</text>
</comment>
<sequence length="406" mass="46443">MKKNNQRFFDILLLLFIFLLPTQFGKHFFLEFSYISGIRIDYLSYAIYTTDLIALIIIFINRQHIFKFFKEKTTLLILFFLAISIVFSFSPWIAFYKFLKAVEILALFAVFRNALINKLFLLYGFLSGAVLQLGLSVFHLINQKSIQGLFYYLGERYFTSSIPGIAKASLQGVEILRPYGTFSHPNSMAGFYLLVYSLILGTDFKKNQILKNVSLVICIFLILISFSKTAILGLIIVNIIVLLRNYKKAFCKFCAVARVFVLSLISLIFLQSTTDPLSLVKRVQLIKSSISIISTYPITGVGIGNYLVAQSKLLGSSTVFPLQPVHNIFLLLIAEVGIFLGGAIIFFLFKYFYNFRKYDVLIYCAITIIISGFFDHYWLTLQQNILLLGVVFGIIANPRSRFEKFR</sequence>
<dbReference type="GO" id="GO:0016020">
    <property type="term" value="C:membrane"/>
    <property type="evidence" value="ECO:0007669"/>
    <property type="project" value="UniProtKB-SubCell"/>
</dbReference>
<gene>
    <name evidence="7" type="ORF">A3F29_00125</name>
</gene>
<dbReference type="InterPro" id="IPR051533">
    <property type="entry name" value="WaaL-like"/>
</dbReference>
<dbReference type="PANTHER" id="PTHR37422">
    <property type="entry name" value="TEICHURONIC ACID BIOSYNTHESIS PROTEIN TUAE"/>
    <property type="match status" value="1"/>
</dbReference>
<evidence type="ECO:0000256" key="4">
    <source>
        <dbReference type="ARBA" id="ARBA00023136"/>
    </source>
</evidence>
<dbReference type="EMBL" id="MFZV01000056">
    <property type="protein sequence ID" value="OGK29839.1"/>
    <property type="molecule type" value="Genomic_DNA"/>
</dbReference>
<accession>A0A1F7HF04</accession>
<evidence type="ECO:0000256" key="1">
    <source>
        <dbReference type="ARBA" id="ARBA00004141"/>
    </source>
</evidence>
<keyword evidence="3 5" id="KW-1133">Transmembrane helix</keyword>
<keyword evidence="4 5" id="KW-0472">Membrane</keyword>
<dbReference type="PANTHER" id="PTHR37422:SF17">
    <property type="entry name" value="O-ANTIGEN LIGASE"/>
    <property type="match status" value="1"/>
</dbReference>
<evidence type="ECO:0000313" key="8">
    <source>
        <dbReference type="Proteomes" id="UP000177199"/>
    </source>
</evidence>
<comment type="subcellular location">
    <subcellularLocation>
        <location evidence="1">Membrane</location>
        <topology evidence="1">Multi-pass membrane protein</topology>
    </subcellularLocation>
</comment>
<feature type="transmembrane region" description="Helical" evidence="5">
    <location>
        <begin position="216"/>
        <end position="243"/>
    </location>
</feature>
<dbReference type="Proteomes" id="UP000177199">
    <property type="component" value="Unassembled WGS sequence"/>
</dbReference>
<feature type="transmembrane region" description="Helical" evidence="5">
    <location>
        <begin position="120"/>
        <end position="141"/>
    </location>
</feature>
<feature type="transmembrane region" description="Helical" evidence="5">
    <location>
        <begin position="249"/>
        <end position="270"/>
    </location>
</feature>
<feature type="transmembrane region" description="Helical" evidence="5">
    <location>
        <begin position="73"/>
        <end position="92"/>
    </location>
</feature>
<feature type="transmembrane region" description="Helical" evidence="5">
    <location>
        <begin position="187"/>
        <end position="204"/>
    </location>
</feature>
<feature type="transmembrane region" description="Helical" evidence="5">
    <location>
        <begin position="42"/>
        <end position="61"/>
    </location>
</feature>